<organism evidence="1 2">
    <name type="scientific">Dissostichus eleginoides</name>
    <name type="common">Patagonian toothfish</name>
    <name type="synonym">Dissostichus amissus</name>
    <dbReference type="NCBI Taxonomy" id="100907"/>
    <lineage>
        <taxon>Eukaryota</taxon>
        <taxon>Metazoa</taxon>
        <taxon>Chordata</taxon>
        <taxon>Craniata</taxon>
        <taxon>Vertebrata</taxon>
        <taxon>Euteleostomi</taxon>
        <taxon>Actinopterygii</taxon>
        <taxon>Neopterygii</taxon>
        <taxon>Teleostei</taxon>
        <taxon>Neoteleostei</taxon>
        <taxon>Acanthomorphata</taxon>
        <taxon>Eupercaria</taxon>
        <taxon>Perciformes</taxon>
        <taxon>Notothenioidei</taxon>
        <taxon>Nototheniidae</taxon>
        <taxon>Dissostichus</taxon>
    </lineage>
</organism>
<evidence type="ECO:0000313" key="1">
    <source>
        <dbReference type="EMBL" id="KAK1875479.1"/>
    </source>
</evidence>
<name>A0AAD9ERG3_DISEL</name>
<evidence type="ECO:0000313" key="2">
    <source>
        <dbReference type="Proteomes" id="UP001228049"/>
    </source>
</evidence>
<gene>
    <name evidence="1" type="ORF">KUDE01_006732</name>
</gene>
<dbReference type="EMBL" id="JASDAP010000120">
    <property type="protein sequence ID" value="KAK1875479.1"/>
    <property type="molecule type" value="Genomic_DNA"/>
</dbReference>
<reference evidence="1" key="1">
    <citation type="submission" date="2023-04" db="EMBL/GenBank/DDBJ databases">
        <title>Chromosome-level genome of Chaenocephalus aceratus.</title>
        <authorList>
            <person name="Park H."/>
        </authorList>
    </citation>
    <scope>NUCLEOTIDE SEQUENCE</scope>
    <source>
        <strain evidence="1">DE</strain>
        <tissue evidence="1">Muscle</tissue>
    </source>
</reference>
<sequence length="89" mass="9725">MKPLGRTNLPVQAHLFVVDVVKMLLDFIQTLEEKLTSVRCSPSAIDRLAQLNTSLAQLLAHVADVESLSNQVLQRKEAHSSKQSDSSAG</sequence>
<dbReference type="Proteomes" id="UP001228049">
    <property type="component" value="Unassembled WGS sequence"/>
</dbReference>
<keyword evidence="2" id="KW-1185">Reference proteome</keyword>
<protein>
    <submittedName>
        <fullName evidence="1">HAUS augmin-like complex subunit 2</fullName>
    </submittedName>
</protein>
<dbReference type="AlphaFoldDB" id="A0AAD9ERG3"/>
<accession>A0AAD9ERG3</accession>
<proteinExistence type="predicted"/>
<comment type="caution">
    <text evidence="1">The sequence shown here is derived from an EMBL/GenBank/DDBJ whole genome shotgun (WGS) entry which is preliminary data.</text>
</comment>